<feature type="compositionally biased region" description="Basic and acidic residues" evidence="1">
    <location>
        <begin position="70"/>
        <end position="82"/>
    </location>
</feature>
<dbReference type="InParanoid" id="E2ARM9"/>
<feature type="region of interest" description="Disordered" evidence="1">
    <location>
        <begin position="393"/>
        <end position="441"/>
    </location>
</feature>
<feature type="region of interest" description="Disordered" evidence="1">
    <location>
        <begin position="133"/>
        <end position="193"/>
    </location>
</feature>
<organism evidence="3">
    <name type="scientific">Camponotus floridanus</name>
    <name type="common">Florida carpenter ant</name>
    <dbReference type="NCBI Taxonomy" id="104421"/>
    <lineage>
        <taxon>Eukaryota</taxon>
        <taxon>Metazoa</taxon>
        <taxon>Ecdysozoa</taxon>
        <taxon>Arthropoda</taxon>
        <taxon>Hexapoda</taxon>
        <taxon>Insecta</taxon>
        <taxon>Pterygota</taxon>
        <taxon>Neoptera</taxon>
        <taxon>Endopterygota</taxon>
        <taxon>Hymenoptera</taxon>
        <taxon>Apocrita</taxon>
        <taxon>Aculeata</taxon>
        <taxon>Formicoidea</taxon>
        <taxon>Formicidae</taxon>
        <taxon>Formicinae</taxon>
        <taxon>Camponotus</taxon>
    </lineage>
</organism>
<feature type="compositionally biased region" description="Basic and acidic residues" evidence="1">
    <location>
        <begin position="307"/>
        <end position="318"/>
    </location>
</feature>
<feature type="region of interest" description="Disordered" evidence="1">
    <location>
        <begin position="497"/>
        <end position="521"/>
    </location>
</feature>
<feature type="region of interest" description="Disordered" evidence="1">
    <location>
        <begin position="535"/>
        <end position="619"/>
    </location>
</feature>
<dbReference type="EMBL" id="GL442157">
    <property type="protein sequence ID" value="EFN63891.1"/>
    <property type="molecule type" value="Genomic_DNA"/>
</dbReference>
<dbReference type="OrthoDB" id="7701768at2759"/>
<dbReference type="Proteomes" id="UP000000311">
    <property type="component" value="Unassembled WGS sequence"/>
</dbReference>
<feature type="compositionally biased region" description="Basic and acidic residues" evidence="1">
    <location>
        <begin position="1536"/>
        <end position="1545"/>
    </location>
</feature>
<evidence type="ECO:0000313" key="3">
    <source>
        <dbReference type="Proteomes" id="UP000000311"/>
    </source>
</evidence>
<feature type="compositionally biased region" description="Basic and acidic residues" evidence="1">
    <location>
        <begin position="958"/>
        <end position="983"/>
    </location>
</feature>
<feature type="region of interest" description="Disordered" evidence="1">
    <location>
        <begin position="1723"/>
        <end position="1758"/>
    </location>
</feature>
<feature type="compositionally biased region" description="Basic and acidic residues" evidence="1">
    <location>
        <begin position="506"/>
        <end position="516"/>
    </location>
</feature>
<feature type="region of interest" description="Disordered" evidence="1">
    <location>
        <begin position="1790"/>
        <end position="1886"/>
    </location>
</feature>
<feature type="compositionally biased region" description="Acidic residues" evidence="1">
    <location>
        <begin position="1119"/>
        <end position="1133"/>
    </location>
</feature>
<feature type="region of interest" description="Disordered" evidence="1">
    <location>
        <begin position="794"/>
        <end position="830"/>
    </location>
</feature>
<feature type="compositionally biased region" description="Polar residues" evidence="1">
    <location>
        <begin position="537"/>
        <end position="591"/>
    </location>
</feature>
<feature type="compositionally biased region" description="Acidic residues" evidence="1">
    <location>
        <begin position="1157"/>
        <end position="1170"/>
    </location>
</feature>
<feature type="compositionally biased region" description="Polar residues" evidence="1">
    <location>
        <begin position="633"/>
        <end position="642"/>
    </location>
</feature>
<feature type="compositionally biased region" description="Basic and acidic residues" evidence="1">
    <location>
        <begin position="915"/>
        <end position="949"/>
    </location>
</feature>
<accession>E2ARM9</accession>
<dbReference type="OMA" id="GAHEETM"/>
<feature type="compositionally biased region" description="Basic and acidic residues" evidence="1">
    <location>
        <begin position="250"/>
        <end position="276"/>
    </location>
</feature>
<dbReference type="STRING" id="104421.E2ARM9"/>
<feature type="compositionally biased region" description="Polar residues" evidence="1">
    <location>
        <begin position="599"/>
        <end position="617"/>
    </location>
</feature>
<feature type="compositionally biased region" description="Basic and acidic residues" evidence="1">
    <location>
        <begin position="1067"/>
        <end position="1083"/>
    </location>
</feature>
<proteinExistence type="predicted"/>
<feature type="compositionally biased region" description="Acidic residues" evidence="1">
    <location>
        <begin position="895"/>
        <end position="905"/>
    </location>
</feature>
<feature type="compositionally biased region" description="Polar residues" evidence="1">
    <location>
        <begin position="295"/>
        <end position="305"/>
    </location>
</feature>
<feature type="compositionally biased region" description="Basic and acidic residues" evidence="1">
    <location>
        <begin position="1800"/>
        <end position="1823"/>
    </location>
</feature>
<feature type="compositionally biased region" description="Basic and acidic residues" evidence="1">
    <location>
        <begin position="421"/>
        <end position="433"/>
    </location>
</feature>
<feature type="compositionally biased region" description="Basic and acidic residues" evidence="1">
    <location>
        <begin position="800"/>
        <end position="813"/>
    </location>
</feature>
<feature type="compositionally biased region" description="Polar residues" evidence="1">
    <location>
        <begin position="22"/>
        <end position="35"/>
    </location>
</feature>
<name>E2ARM9_CAMFO</name>
<feature type="compositionally biased region" description="Polar residues" evidence="1">
    <location>
        <begin position="227"/>
        <end position="241"/>
    </location>
</feature>
<feature type="compositionally biased region" description="Polar residues" evidence="1">
    <location>
        <begin position="1745"/>
        <end position="1757"/>
    </location>
</feature>
<evidence type="ECO:0000313" key="2">
    <source>
        <dbReference type="EMBL" id="EFN63891.1"/>
    </source>
</evidence>
<protein>
    <submittedName>
        <fullName evidence="2">Uncharacterized protein</fullName>
    </submittedName>
</protein>
<feature type="region of interest" description="Disordered" evidence="1">
    <location>
        <begin position="1"/>
        <end position="89"/>
    </location>
</feature>
<feature type="region of interest" description="Disordered" evidence="1">
    <location>
        <begin position="1355"/>
        <end position="1375"/>
    </location>
</feature>
<feature type="compositionally biased region" description="Basic residues" evidence="1">
    <location>
        <begin position="1578"/>
        <end position="1588"/>
    </location>
</feature>
<reference evidence="2 3" key="1">
    <citation type="journal article" date="2010" name="Science">
        <title>Genomic comparison of the ants Camponotus floridanus and Harpegnathos saltator.</title>
        <authorList>
            <person name="Bonasio R."/>
            <person name="Zhang G."/>
            <person name="Ye C."/>
            <person name="Mutti N.S."/>
            <person name="Fang X."/>
            <person name="Qin N."/>
            <person name="Donahue G."/>
            <person name="Yang P."/>
            <person name="Li Q."/>
            <person name="Li C."/>
            <person name="Zhang P."/>
            <person name="Huang Z."/>
            <person name="Berger S.L."/>
            <person name="Reinberg D."/>
            <person name="Wang J."/>
            <person name="Liebig J."/>
        </authorList>
    </citation>
    <scope>NUCLEOTIDE SEQUENCE [LARGE SCALE GENOMIC DNA]</scope>
    <source>
        <strain evidence="3">C129</strain>
    </source>
</reference>
<feature type="compositionally biased region" description="Polar residues" evidence="1">
    <location>
        <begin position="1824"/>
        <end position="1833"/>
    </location>
</feature>
<feature type="compositionally biased region" description="Polar residues" evidence="1">
    <location>
        <begin position="45"/>
        <end position="69"/>
    </location>
</feature>
<feature type="compositionally biased region" description="Polar residues" evidence="1">
    <location>
        <begin position="161"/>
        <end position="170"/>
    </location>
</feature>
<feature type="region of interest" description="Disordered" evidence="1">
    <location>
        <begin position="891"/>
        <end position="1248"/>
    </location>
</feature>
<sequence>MPRSVRDSDDDAESKTGRTRSQRFNIHSTVNSPLRRSSRIKQSKHSPVSPESDTSSISNSQLVRNTRSRATMDNETLRDGRTRKPSISSDINESIDVDIVETPKKRITRSYLTAGSIGTPTKINTRASSKRFIRAGSEAKSPLPVVRTRRTRASSVDPESFSEQNRSQPGTPIKTYKRHVTPGSPVKEEDEKKNLIPYVRLDATIVETEELTNSGNSDSSSEKALRFQQSQRINKKSQSIHSEVEEDTHESEQVLRLSEEKDEIHEHTDKITKDNETILAGKRKSEENSSSSTTDEMQNNSNLLSSAKEEDKLEIIKNSPGKEKSVKYSKELMIKIENFMNPMEQKESPGNKENQTLNIISDSLESNIQAIINVTSSTKCLSPIFVNKSSNEKETKFTKNESNLDLTDKQKCSGSPSINDTTKRQSLIHEADNKSTTNDTNESILLQHEDVEVIDEATVKDKTPIKQISKSIENTIEDIAESDEVVSKNFNKIELNKSPNSSKIQSKIEQESDNTKNSKSISIIDDNEIKLEEQCQDQDQNKSPSVDLVGTSSVNKDSNDQSNPVEKQSIITQDNIDNTDFTEQEQRNSSKYAIESDLESSNAPLETFNSTSNASNEDNAEIQDVLLSPILTESSEKFPTNMSSKKTETKSTLKNIAKQDLTQKNTDNIHDQLEKEKEDLQLKNQEDTNTNIDPDVSVFHANPSDNFNEKEIEEEMDVEISSVHSNSQLLKENESETECDLVLVDKKAWLAAENIKAAKEAESFEYDSDDTVLLKSRSDVRTTNYEQLLTINEDSSSENQDAKMKERNRDKKSLIMIEEEESDKEASNSFRKKHMLEKCKDSSLSCTEDESDDFIANVDKSVNEFKAILNQSNDRSVSKLNKSGQIVKAMKQSFETDDESDEIEDDSNRSNRSLRVNEKNKSLSESMERRKSLNKSSTKDIPSRQEDKVVQNISLNKSQKEYSRKGLDDTLYLEKKVQDSEKKSQKKKRSLNKSQDTDENTSKSEEKNLPNVETSNDDESDKDEVVIPVMKFAKNYSIIASNGSNSDEKSDSSDEDSYIPAIPLETHSNDSDKENVKNMKEAEEEKEEVDVESIDEQSTKEKNKVAKKKKIKNKRNEQDMDIEKEEVDVEGIDEQNIKEKNKVAKKKKKNKSNQQDMDAEKEEVDVEGIDEQNVKEKNKVAKQKRIKNKNNEQDVENVENKAEENVILDEEEGDTEGNSIKCIPSNTKMLSPEVKSTKIKRDFKKKKSDMENKTILLDTSHSDSSITQKNEDIVLLDTPNLSAKKKKRSNVQFFPENVTEQDLMEQSNKSEKIRKLPKSHKFIGCSTPKLDTQKFEFTETPETAMRISEIKDIKTDDTKTTQTDTSFKKKKSKRDSILRENVSLREFNPTTDEKKRLNRSLPSDLLEAIEKAGLSKPVHSKMSDLRKTMNITHTESPTIRYLRKEKLNESAPALSMELYSREKKPSSAKKVKDIAQTRTKLENDEEASTSALNVELDSGEKKVSSAKKVKNIAQTRTKLENDEEASTSALNVELDSGEKKVSSAKKVKDIAQAKTKLETAKEEILNLIISSGDDGIQKRRKKQKKRKARTEDISSENIPDEALTQDVMESDVPKKKKRIKLAQEIVEDDSRDNQTDEKEKKRKKKQLNVIERNENVNEEDVLQKNIRKNKTESMRRKRKNYEIVDSSDLNLSADVVQKKSKRQKIAESEEMVPVKLLDIKQKKKKREEKISSSQIRTSELKSTKDLGSNKLQKQNIPSDPIKSKNIAFIKARKEALEAIHAAEMRIRARNTKELKKKKRENIEKTQKQVLKIPDKKQRKEVTGKSDSLPSSSGLKRLPDDVVENLTDQPTRAKKKRSQIQQQSGPSVLSGKKSKATTAKNEGGLVASSSFGSTTEFTVVDLQKAEKQSSGSSAAASLRERMLARNNREPVSAYMMYLEKQKASSSNRFF</sequence>
<feature type="region of interest" description="Disordered" evidence="1">
    <location>
        <begin position="1517"/>
        <end position="1545"/>
    </location>
</feature>
<feature type="compositionally biased region" description="Acidic residues" evidence="1">
    <location>
        <begin position="1206"/>
        <end position="1215"/>
    </location>
</feature>
<gene>
    <name evidence="2" type="ORF">EAG_14977</name>
</gene>
<feature type="region of interest" description="Disordered" evidence="1">
    <location>
        <begin position="1568"/>
        <end position="1648"/>
    </location>
</feature>
<feature type="region of interest" description="Disordered" evidence="1">
    <location>
        <begin position="1477"/>
        <end position="1504"/>
    </location>
</feature>
<feature type="region of interest" description="Disordered" evidence="1">
    <location>
        <begin position="633"/>
        <end position="665"/>
    </location>
</feature>
<keyword evidence="3" id="KW-1185">Reference proteome</keyword>
<feature type="region of interest" description="Disordered" evidence="1">
    <location>
        <begin position="210"/>
        <end position="318"/>
    </location>
</feature>
<evidence type="ECO:0000256" key="1">
    <source>
        <dbReference type="SAM" id="MobiDB-lite"/>
    </source>
</evidence>
<feature type="compositionally biased region" description="Acidic residues" evidence="1">
    <location>
        <begin position="1084"/>
        <end position="1095"/>
    </location>
</feature>